<evidence type="ECO:0000259" key="2">
    <source>
        <dbReference type="Pfam" id="PF07587"/>
    </source>
</evidence>
<dbReference type="AlphaFoldDB" id="A0A517Z2Y7"/>
<dbReference type="PANTHER" id="PTHR35889:SF3">
    <property type="entry name" value="F-BOX DOMAIN-CONTAINING PROTEIN"/>
    <property type="match status" value="1"/>
</dbReference>
<dbReference type="Proteomes" id="UP000320496">
    <property type="component" value="Chromosome"/>
</dbReference>
<organism evidence="3 4">
    <name type="scientific">Maioricimonas rarisocia</name>
    <dbReference type="NCBI Taxonomy" id="2528026"/>
    <lineage>
        <taxon>Bacteria</taxon>
        <taxon>Pseudomonadati</taxon>
        <taxon>Planctomycetota</taxon>
        <taxon>Planctomycetia</taxon>
        <taxon>Planctomycetales</taxon>
        <taxon>Planctomycetaceae</taxon>
        <taxon>Maioricimonas</taxon>
    </lineage>
</organism>
<evidence type="ECO:0000259" key="1">
    <source>
        <dbReference type="Pfam" id="PF07583"/>
    </source>
</evidence>
<feature type="domain" description="DUF1549" evidence="1">
    <location>
        <begin position="277"/>
        <end position="460"/>
    </location>
</feature>
<dbReference type="PANTHER" id="PTHR35889">
    <property type="entry name" value="CYCLOINULO-OLIGOSACCHARIDE FRUCTANOTRANSFERASE-RELATED"/>
    <property type="match status" value="1"/>
</dbReference>
<dbReference type="Pfam" id="PF07583">
    <property type="entry name" value="PSCyt2"/>
    <property type="match status" value="1"/>
</dbReference>
<dbReference type="Gene3D" id="2.60.40.1080">
    <property type="match status" value="1"/>
</dbReference>
<evidence type="ECO:0000313" key="4">
    <source>
        <dbReference type="Proteomes" id="UP000320496"/>
    </source>
</evidence>
<dbReference type="KEGG" id="mri:Mal4_11650"/>
<dbReference type="InterPro" id="IPR011444">
    <property type="entry name" value="DUF1549"/>
</dbReference>
<protein>
    <recommendedName>
        <fullName evidence="5">Bacterial Ig-like domain (Group 2)</fullName>
    </recommendedName>
</protein>
<reference evidence="3 4" key="1">
    <citation type="submission" date="2019-02" db="EMBL/GenBank/DDBJ databases">
        <title>Deep-cultivation of Planctomycetes and their phenomic and genomic characterization uncovers novel biology.</title>
        <authorList>
            <person name="Wiegand S."/>
            <person name="Jogler M."/>
            <person name="Boedeker C."/>
            <person name="Pinto D."/>
            <person name="Vollmers J."/>
            <person name="Rivas-Marin E."/>
            <person name="Kohn T."/>
            <person name="Peeters S.H."/>
            <person name="Heuer A."/>
            <person name="Rast P."/>
            <person name="Oberbeckmann S."/>
            <person name="Bunk B."/>
            <person name="Jeske O."/>
            <person name="Meyerdierks A."/>
            <person name="Storesund J.E."/>
            <person name="Kallscheuer N."/>
            <person name="Luecker S."/>
            <person name="Lage O.M."/>
            <person name="Pohl T."/>
            <person name="Merkel B.J."/>
            <person name="Hornburger P."/>
            <person name="Mueller R.-W."/>
            <person name="Bruemmer F."/>
            <person name="Labrenz M."/>
            <person name="Spormann A.M."/>
            <person name="Op den Camp H."/>
            <person name="Overmann J."/>
            <person name="Amann R."/>
            <person name="Jetten M.S.M."/>
            <person name="Mascher T."/>
            <person name="Medema M.H."/>
            <person name="Devos D.P."/>
            <person name="Kaster A.-K."/>
            <person name="Ovreas L."/>
            <person name="Rohde M."/>
            <person name="Galperin M.Y."/>
            <person name="Jogler C."/>
        </authorList>
    </citation>
    <scope>NUCLEOTIDE SEQUENCE [LARGE SCALE GENOMIC DNA]</scope>
    <source>
        <strain evidence="3 4">Mal4</strain>
    </source>
</reference>
<proteinExistence type="predicted"/>
<name>A0A517Z2Y7_9PLAN</name>
<gene>
    <name evidence="3" type="ORF">Mal4_11650</name>
</gene>
<dbReference type="InterPro" id="IPR022655">
    <property type="entry name" value="DUF1553"/>
</dbReference>
<accession>A0A517Z2Y7</accession>
<dbReference type="EMBL" id="CP036275">
    <property type="protein sequence ID" value="QDU36864.1"/>
    <property type="molecule type" value="Genomic_DNA"/>
</dbReference>
<keyword evidence="4" id="KW-1185">Reference proteome</keyword>
<evidence type="ECO:0000313" key="3">
    <source>
        <dbReference type="EMBL" id="QDU36864.1"/>
    </source>
</evidence>
<evidence type="ECO:0008006" key="5">
    <source>
        <dbReference type="Google" id="ProtNLM"/>
    </source>
</evidence>
<feature type="domain" description="DUF1553" evidence="2">
    <location>
        <begin position="518"/>
        <end position="753"/>
    </location>
</feature>
<sequence>MPHDRPAFALSLQRLCDMFPPSAPRMMNHMNRANDCSAAAVRGASIVRILLAAVPLLFAAQTATAGDRPVSFRTDVMAVLSKAGCNQGTCHGNSNGKGGFKLSLRGDDPEFDFAALSRDLSARRINPARPADSLLLLKPTMQLAHEGGRRFDVDSQEYRILHDWIAGGMRNDRETALSVTSLQVAPRQQIVTGLEAEVPLHVQATFSDGSSRDVTSLAVYEPSEPIVDISRDGVVKAERYGEVTVAVRFLNQRFPVRLAYIPDRPDYAWQGPEESNEIDRLVFAKLRSLKINPSPVCDDTVFVRRAYPDLLGHPPTGDEARRFVEDESSSKRAALIEELLQRPEFSEFQAVKWADLLRIEEKTLDRKGVENFHGWVRQQIARNTPMDEFARQLIAARGSTYAQPPSNYYRAMRDPLMRAESTAQVFLGLRLQCAKCHNHPFDRWTQDDYYGWASLFAGVDYKILENRRRDRNDKHEFVGEQIVWIDPARRVKDPRTGANAPPRFLDDTAPENGEDPLLALADWVTRPDNPYFAKLMVNRVWHQLFGRGIVQPIDDFRMTNPPVNPELLDWLADDFVASGYDLRHTIRTIMNSKVYQLSSEPNDTNAADETNGSRAVVRRLDAEQLLDAIAQVIGAPVEFNGYPAGTRATQIAGVHAIRPRYKRPTAGDEFLMLFGKPPRLQSCDCERSNEPTLAQTFELISGPMVDNLLTQSNNHLSRWITAGHSDEEIIGNLYWTVLSRPPSGMETRAAQEHLQRSDDRRRAYEDLLWSLLNAAEFSLRR</sequence>
<dbReference type="Pfam" id="PF07587">
    <property type="entry name" value="PSD1"/>
    <property type="match status" value="1"/>
</dbReference>